<dbReference type="SUPFAM" id="SSF53756">
    <property type="entry name" value="UDP-Glycosyltransferase/glycogen phosphorylase"/>
    <property type="match status" value="1"/>
</dbReference>
<evidence type="ECO:0000259" key="1">
    <source>
        <dbReference type="Pfam" id="PF04101"/>
    </source>
</evidence>
<reference evidence="3" key="1">
    <citation type="submission" date="2018-06" db="EMBL/GenBank/DDBJ databases">
        <title>Aestuariibacter litoralis strain KCTC 52945T.</title>
        <authorList>
            <person name="Li X."/>
            <person name="Salam N."/>
            <person name="Li J.-L."/>
            <person name="Chen Y.-M."/>
            <person name="Yang Z.-W."/>
            <person name="Zhang L.-Y."/>
            <person name="Han M.-X."/>
            <person name="Xiao M."/>
            <person name="Li W.-J."/>
        </authorList>
    </citation>
    <scope>NUCLEOTIDE SEQUENCE [LARGE SCALE GENOMIC DNA]</scope>
    <source>
        <strain evidence="3">KCTC 52945</strain>
    </source>
</reference>
<dbReference type="Proteomes" id="UP000248795">
    <property type="component" value="Unassembled WGS sequence"/>
</dbReference>
<dbReference type="Pfam" id="PF04101">
    <property type="entry name" value="Glyco_tran_28_C"/>
    <property type="match status" value="1"/>
</dbReference>
<comment type="caution">
    <text evidence="2">The sequence shown here is derived from an EMBL/GenBank/DDBJ whole genome shotgun (WGS) entry which is preliminary data.</text>
</comment>
<proteinExistence type="predicted"/>
<protein>
    <recommendedName>
        <fullName evidence="1">Glycosyl transferase family 28 C-terminal domain-containing protein</fullName>
    </recommendedName>
</protein>
<dbReference type="AlphaFoldDB" id="A0A2W2BH76"/>
<dbReference type="PANTHER" id="PTHR47043:SF1">
    <property type="entry name" value="UDP-N-ACETYLGLUCOSAMINE TRANSFERASE SUBUNIT ALG13"/>
    <property type="match status" value="1"/>
</dbReference>
<dbReference type="Gene3D" id="3.40.50.2000">
    <property type="entry name" value="Glycogen Phosphorylase B"/>
    <property type="match status" value="1"/>
</dbReference>
<sequence>MARSGRAGRTAIPGIRAVRVFVTVGTQLPFDRLIAAVDRWAATADADVFAQTGSASYVPEHMAWKRIITGTEANDWIRTADLVVAHAGMGTILTRCETGLPIIVMPRRAELGEHRNEHQSATAKRLAHLPGLTVAENEVELFNQLRGFTPLATTRRMEAVASPMLLAAISEFIAVPRHAAANMNKGTTQ</sequence>
<dbReference type="EMBL" id="QKVK01000013">
    <property type="protein sequence ID" value="PZF75267.1"/>
    <property type="molecule type" value="Genomic_DNA"/>
</dbReference>
<evidence type="ECO:0000313" key="2">
    <source>
        <dbReference type="EMBL" id="PZF75267.1"/>
    </source>
</evidence>
<dbReference type="GO" id="GO:0006488">
    <property type="term" value="P:dolichol-linked oligosaccharide biosynthetic process"/>
    <property type="evidence" value="ECO:0007669"/>
    <property type="project" value="TreeGrafter"/>
</dbReference>
<accession>A0A2W2BH76</accession>
<dbReference type="InterPro" id="IPR052474">
    <property type="entry name" value="UDP-GlcNAc_transferase"/>
</dbReference>
<organism evidence="2 3">
    <name type="scientific">Aestuariivirga litoralis</name>
    <dbReference type="NCBI Taxonomy" id="2650924"/>
    <lineage>
        <taxon>Bacteria</taxon>
        <taxon>Pseudomonadati</taxon>
        <taxon>Pseudomonadota</taxon>
        <taxon>Alphaproteobacteria</taxon>
        <taxon>Hyphomicrobiales</taxon>
        <taxon>Aestuariivirgaceae</taxon>
        <taxon>Aestuariivirga</taxon>
    </lineage>
</organism>
<gene>
    <name evidence="2" type="ORF">DK847_19405</name>
</gene>
<dbReference type="PANTHER" id="PTHR47043">
    <property type="entry name" value="UDP-N-ACETYLGLUCOSAMINE TRANSFERASE SUBUNIT ALG13"/>
    <property type="match status" value="1"/>
</dbReference>
<dbReference type="GO" id="GO:0016758">
    <property type="term" value="F:hexosyltransferase activity"/>
    <property type="evidence" value="ECO:0007669"/>
    <property type="project" value="InterPro"/>
</dbReference>
<feature type="domain" description="Glycosyl transferase family 28 C-terminal" evidence="1">
    <location>
        <begin position="20"/>
        <end position="129"/>
    </location>
</feature>
<dbReference type="InterPro" id="IPR007235">
    <property type="entry name" value="Glyco_trans_28_C"/>
</dbReference>
<name>A0A2W2BH76_9HYPH</name>
<keyword evidence="3" id="KW-1185">Reference proteome</keyword>
<evidence type="ECO:0000313" key="3">
    <source>
        <dbReference type="Proteomes" id="UP000248795"/>
    </source>
</evidence>